<evidence type="ECO:0000256" key="6">
    <source>
        <dbReference type="ARBA" id="ARBA00023004"/>
    </source>
</evidence>
<evidence type="ECO:0000256" key="3">
    <source>
        <dbReference type="ARBA" id="ARBA00022801"/>
    </source>
</evidence>
<evidence type="ECO:0000256" key="4">
    <source>
        <dbReference type="ARBA" id="ARBA00022808"/>
    </source>
</evidence>
<evidence type="ECO:0000313" key="10">
    <source>
        <dbReference type="Proteomes" id="UP000008514"/>
    </source>
</evidence>
<feature type="domain" description="Amidohydrolase-related" evidence="8">
    <location>
        <begin position="69"/>
        <end position="410"/>
    </location>
</feature>
<gene>
    <name evidence="7" type="primary">hutI</name>
    <name evidence="9" type="ordered locus">P700755_003608</name>
</gene>
<feature type="binding site" evidence="7">
    <location>
        <position position="248"/>
    </location>
    <ligand>
        <name>Fe(3+)</name>
        <dbReference type="ChEBI" id="CHEBI:29034"/>
    </ligand>
</feature>
<reference evidence="9" key="2">
    <citation type="submission" date="2012-09" db="EMBL/GenBank/DDBJ databases">
        <title>The complete sequence of Psychroflexus torquis an extreme psychrophile from sea-ice that is stimulated by light.</title>
        <authorList>
            <person name="Feng S."/>
            <person name="Powell S.M."/>
            <person name="Bowman J.P."/>
        </authorList>
    </citation>
    <scope>NUCLEOTIDE SEQUENCE [LARGE SCALE GENOMIC DNA]</scope>
    <source>
        <strain evidence="9">ATCC 700755</strain>
    </source>
</reference>
<protein>
    <recommendedName>
        <fullName evidence="1 7">Imidazolonepropionase</fullName>
        <ecNumber evidence="1 7">3.5.2.7</ecNumber>
    </recommendedName>
    <alternativeName>
        <fullName evidence="7">Imidazolone-5-propionate hydrolase</fullName>
    </alternativeName>
</protein>
<keyword evidence="6 7" id="KW-0408">Iron</keyword>
<evidence type="ECO:0000256" key="1">
    <source>
        <dbReference type="ARBA" id="ARBA00012864"/>
    </source>
</evidence>
<dbReference type="GO" id="GO:0005737">
    <property type="term" value="C:cytoplasm"/>
    <property type="evidence" value="ECO:0007669"/>
    <property type="project" value="UniProtKB-SubCell"/>
</dbReference>
<comment type="similarity">
    <text evidence="7">Belongs to the metallo-dependent hydrolases superfamily. HutI family.</text>
</comment>
<comment type="function">
    <text evidence="7">Catalyzes the hydrolytic cleavage of the carbon-nitrogen bond in imidazolone-5-propanoate to yield N-formimidoyl-L-glutamate. It is the third step in the universal histidine degradation pathway.</text>
</comment>
<feature type="binding site" evidence="7">
    <location>
        <position position="150"/>
    </location>
    <ligand>
        <name>4-imidazolone-5-propanoate</name>
        <dbReference type="ChEBI" id="CHEBI:77893"/>
    </ligand>
</feature>
<dbReference type="EC" id="3.5.2.7" evidence="1 7"/>
<dbReference type="GO" id="GO:0050480">
    <property type="term" value="F:imidazolonepropionase activity"/>
    <property type="evidence" value="ECO:0007669"/>
    <property type="project" value="UniProtKB-UniRule"/>
</dbReference>
<evidence type="ECO:0000259" key="8">
    <source>
        <dbReference type="Pfam" id="PF01979"/>
    </source>
</evidence>
<proteinExistence type="inferred from homology"/>
<dbReference type="Proteomes" id="UP000008514">
    <property type="component" value="Chromosome"/>
</dbReference>
<evidence type="ECO:0000256" key="2">
    <source>
        <dbReference type="ARBA" id="ARBA00022723"/>
    </source>
</evidence>
<feature type="binding site" evidence="7">
    <location>
        <position position="326"/>
    </location>
    <ligand>
        <name>N-formimidoyl-L-glutamate</name>
        <dbReference type="ChEBI" id="CHEBI:58928"/>
    </ligand>
</feature>
<feature type="binding site" evidence="7">
    <location>
        <position position="324"/>
    </location>
    <ligand>
        <name>N-formimidoyl-L-glutamate</name>
        <dbReference type="ChEBI" id="CHEBI:58928"/>
    </ligand>
</feature>
<dbReference type="GO" id="GO:0019556">
    <property type="term" value="P:L-histidine catabolic process to glutamate and formamide"/>
    <property type="evidence" value="ECO:0007669"/>
    <property type="project" value="UniProtKB-UniRule"/>
</dbReference>
<feature type="binding site" evidence="7">
    <location>
        <position position="248"/>
    </location>
    <ligand>
        <name>Zn(2+)</name>
        <dbReference type="ChEBI" id="CHEBI:29105"/>
    </ligand>
</feature>
<dbReference type="GO" id="GO:0008270">
    <property type="term" value="F:zinc ion binding"/>
    <property type="evidence" value="ECO:0007669"/>
    <property type="project" value="UniProtKB-UniRule"/>
</dbReference>
<dbReference type="Pfam" id="PF01979">
    <property type="entry name" value="Amidohydro_1"/>
    <property type="match status" value="1"/>
</dbReference>
<dbReference type="AlphaFoldDB" id="K4II26"/>
<dbReference type="PANTHER" id="PTHR42752">
    <property type="entry name" value="IMIDAZOLONEPROPIONASE"/>
    <property type="match status" value="1"/>
</dbReference>
<keyword evidence="7" id="KW-0963">Cytoplasm</keyword>
<dbReference type="RefSeq" id="WP_015025753.1">
    <property type="nucleotide sequence ID" value="NC_018721.1"/>
</dbReference>
<dbReference type="FunFam" id="3.20.20.140:FF:000007">
    <property type="entry name" value="Imidazolonepropionase"/>
    <property type="match status" value="1"/>
</dbReference>
<comment type="catalytic activity">
    <reaction evidence="7">
        <text>4-imidazolone-5-propanoate + H2O = N-formimidoyl-L-glutamate</text>
        <dbReference type="Rhea" id="RHEA:23660"/>
        <dbReference type="ChEBI" id="CHEBI:15377"/>
        <dbReference type="ChEBI" id="CHEBI:58928"/>
        <dbReference type="ChEBI" id="CHEBI:77893"/>
        <dbReference type="EC" id="3.5.2.7"/>
    </reaction>
</comment>
<sequence>MEHLFINIKSLLQVREPGSEILKGGSMSNLPKIDMAFLHIKEDKIIDFGSMSSAPDTITAEVIDCSGKFILPTWVDSHTHLVYSGHREDEFADRIDGLSYEDIAQKGGGILNSAKKLQATSFEKLYAETEVRLKEIMQLGTGAVEIKSGYGLTSDAELKMLKVIKALKDNYTLPIKATFLAAHAVPKEYKDQKGTYLAMVIDTILPRVAKQGLADYIDVFCEKGYFDLEDTERLIKAGQKHNLKVKIHVNQFNSFGGVKLASELGALTVDHLEELTEDDVLALKKGTTIPVALPGCSFFLEIPYTPGRHIIDNNLPLVLASDFNPGSSPSGNMNFIVALACIKMKLTPEEAINAATFNASFALDLQDKVGSITRGKLASFIITKKIPSYRTLPYAFGSNCIESVWISGQLIS</sequence>
<dbReference type="InterPro" id="IPR032466">
    <property type="entry name" value="Metal_Hydrolase"/>
</dbReference>
<dbReference type="Gene3D" id="2.30.40.10">
    <property type="entry name" value="Urease, subunit C, domain 1"/>
    <property type="match status" value="1"/>
</dbReference>
<dbReference type="InterPro" id="IPR011059">
    <property type="entry name" value="Metal-dep_hydrolase_composite"/>
</dbReference>
<feature type="binding site" evidence="7">
    <location>
        <position position="322"/>
    </location>
    <ligand>
        <name>Fe(3+)</name>
        <dbReference type="ChEBI" id="CHEBI:29034"/>
    </ligand>
</feature>
<dbReference type="PANTHER" id="PTHR42752:SF1">
    <property type="entry name" value="IMIDAZOLONEPROPIONASE-RELATED"/>
    <property type="match status" value="1"/>
</dbReference>
<dbReference type="SUPFAM" id="SSF51338">
    <property type="entry name" value="Composite domain of metallo-dependent hydrolases"/>
    <property type="match status" value="1"/>
</dbReference>
<dbReference type="Gene3D" id="3.20.20.140">
    <property type="entry name" value="Metal-dependent hydrolases"/>
    <property type="match status" value="1"/>
</dbReference>
<evidence type="ECO:0000256" key="5">
    <source>
        <dbReference type="ARBA" id="ARBA00022833"/>
    </source>
</evidence>
<name>K4II26_PSYTT</name>
<dbReference type="SUPFAM" id="SSF51556">
    <property type="entry name" value="Metallo-dependent hydrolases"/>
    <property type="match status" value="1"/>
</dbReference>
<accession>K4II26</accession>
<keyword evidence="10" id="KW-1185">Reference proteome</keyword>
<feature type="binding site" evidence="7">
    <location>
        <position position="80"/>
    </location>
    <ligand>
        <name>Zn(2+)</name>
        <dbReference type="ChEBI" id="CHEBI:29105"/>
    </ligand>
</feature>
<organism evidence="9 10">
    <name type="scientific">Psychroflexus torquis (strain ATCC 700755 / CIP 106069 / ACAM 623)</name>
    <dbReference type="NCBI Taxonomy" id="313595"/>
    <lineage>
        <taxon>Bacteria</taxon>
        <taxon>Pseudomonadati</taxon>
        <taxon>Bacteroidota</taxon>
        <taxon>Flavobacteriia</taxon>
        <taxon>Flavobacteriales</taxon>
        <taxon>Flavobacteriaceae</taxon>
        <taxon>Psychroflexus</taxon>
    </lineage>
</organism>
<dbReference type="HOGENOM" id="CLU_041647_0_1_10"/>
<feature type="binding site" evidence="7">
    <location>
        <position position="87"/>
    </location>
    <ligand>
        <name>4-imidazolone-5-propanoate</name>
        <dbReference type="ChEBI" id="CHEBI:77893"/>
    </ligand>
</feature>
<dbReference type="NCBIfam" id="TIGR01224">
    <property type="entry name" value="hutI"/>
    <property type="match status" value="1"/>
</dbReference>
<keyword evidence="4 7" id="KW-0369">Histidine metabolism</keyword>
<feature type="binding site" evidence="7">
    <location>
        <position position="80"/>
    </location>
    <ligand>
        <name>Fe(3+)</name>
        <dbReference type="ChEBI" id="CHEBI:29034"/>
    </ligand>
</feature>
<feature type="binding site" evidence="7">
    <location>
        <position position="78"/>
    </location>
    <ligand>
        <name>Zn(2+)</name>
        <dbReference type="ChEBI" id="CHEBI:29105"/>
    </ligand>
</feature>
<dbReference type="HAMAP" id="MF_00372">
    <property type="entry name" value="HutI"/>
    <property type="match status" value="1"/>
</dbReference>
<dbReference type="OrthoDB" id="9776455at2"/>
<keyword evidence="3 7" id="KW-0378">Hydrolase</keyword>
<comment type="subcellular location">
    <subcellularLocation>
        <location evidence="7">Cytoplasm</location>
    </subcellularLocation>
</comment>
<dbReference type="UniPathway" id="UPA00379">
    <property type="reaction ID" value="UER00551"/>
</dbReference>
<reference evidence="9" key="1">
    <citation type="submission" date="2006-03" db="EMBL/GenBank/DDBJ databases">
        <authorList>
            <person name="Bowman J."/>
            <person name="Ferriera S."/>
            <person name="Johnson J."/>
            <person name="Kravitz S."/>
            <person name="Halpern A."/>
            <person name="Remington K."/>
            <person name="Beeson K."/>
            <person name="Tran B."/>
            <person name="Rogers Y.-H."/>
            <person name="Friedman R."/>
            <person name="Venter J.C."/>
        </authorList>
    </citation>
    <scope>NUCLEOTIDE SEQUENCE [LARGE SCALE GENOMIC DNA]</scope>
    <source>
        <strain evidence="9">ATCC 700755</strain>
    </source>
</reference>
<dbReference type="GO" id="GO:0019557">
    <property type="term" value="P:L-histidine catabolic process to glutamate and formate"/>
    <property type="evidence" value="ECO:0007669"/>
    <property type="project" value="UniProtKB-UniPathway"/>
</dbReference>
<dbReference type="GO" id="GO:0005506">
    <property type="term" value="F:iron ion binding"/>
    <property type="evidence" value="ECO:0007669"/>
    <property type="project" value="UniProtKB-UniRule"/>
</dbReference>
<dbReference type="InterPro" id="IPR006680">
    <property type="entry name" value="Amidohydro-rel"/>
</dbReference>
<dbReference type="STRING" id="313595.P700755_003608"/>
<comment type="pathway">
    <text evidence="7">Amino-acid degradation; L-histidine degradation into L-glutamate; N-formimidoyl-L-glutamate from L-histidine: step 3/3.</text>
</comment>
<dbReference type="KEGG" id="ptq:P700755_003608"/>
<keyword evidence="5 7" id="KW-0862">Zinc</keyword>
<feature type="binding site" evidence="7">
    <location>
        <position position="322"/>
    </location>
    <ligand>
        <name>Zn(2+)</name>
        <dbReference type="ChEBI" id="CHEBI:29105"/>
    </ligand>
</feature>
<comment type="cofactor">
    <cofactor evidence="7">
        <name>Zn(2+)</name>
        <dbReference type="ChEBI" id="CHEBI:29105"/>
    </cofactor>
    <cofactor evidence="7">
        <name>Fe(3+)</name>
        <dbReference type="ChEBI" id="CHEBI:29034"/>
    </cofactor>
    <text evidence="7">Binds 1 zinc or iron ion per subunit.</text>
</comment>
<dbReference type="eggNOG" id="COG1228">
    <property type="taxonomic scope" value="Bacteria"/>
</dbReference>
<dbReference type="InterPro" id="IPR005920">
    <property type="entry name" value="HutI"/>
</dbReference>
<feature type="binding site" evidence="7">
    <location>
        <position position="183"/>
    </location>
    <ligand>
        <name>4-imidazolone-5-propanoate</name>
        <dbReference type="ChEBI" id="CHEBI:77893"/>
    </ligand>
</feature>
<feature type="binding site" evidence="7">
    <location>
        <position position="78"/>
    </location>
    <ligand>
        <name>Fe(3+)</name>
        <dbReference type="ChEBI" id="CHEBI:29034"/>
    </ligand>
</feature>
<feature type="binding site" evidence="7">
    <location>
        <position position="150"/>
    </location>
    <ligand>
        <name>N-formimidoyl-L-glutamate</name>
        <dbReference type="ChEBI" id="CHEBI:58928"/>
    </ligand>
</feature>
<feature type="binding site" evidence="7">
    <location>
        <position position="251"/>
    </location>
    <ligand>
        <name>4-imidazolone-5-propanoate</name>
        <dbReference type="ChEBI" id="CHEBI:77893"/>
    </ligand>
</feature>
<dbReference type="EMBL" id="CP003879">
    <property type="protein sequence ID" value="AFU70207.1"/>
    <property type="molecule type" value="Genomic_DNA"/>
</dbReference>
<evidence type="ECO:0000256" key="7">
    <source>
        <dbReference type="HAMAP-Rule" id="MF_00372"/>
    </source>
</evidence>
<evidence type="ECO:0000313" key="9">
    <source>
        <dbReference type="EMBL" id="AFU70207.1"/>
    </source>
</evidence>
<keyword evidence="2 7" id="KW-0479">Metal-binding</keyword>
<feature type="binding site" evidence="7">
    <location>
        <position position="327"/>
    </location>
    <ligand>
        <name>4-imidazolone-5-propanoate</name>
        <dbReference type="ChEBI" id="CHEBI:77893"/>
    </ligand>
</feature>